<proteinExistence type="predicted"/>
<dbReference type="Proteomes" id="UP000034228">
    <property type="component" value="Unassembled WGS sequence"/>
</dbReference>
<keyword evidence="1" id="KW-1133">Transmembrane helix</keyword>
<dbReference type="STRING" id="336831.WG68_12375"/>
<protein>
    <recommendedName>
        <fullName evidence="4">Agglutinin biogenesis protein MshB</fullName>
    </recommendedName>
</protein>
<gene>
    <name evidence="2" type="ORF">WG68_12375</name>
</gene>
<evidence type="ECO:0000256" key="1">
    <source>
        <dbReference type="SAM" id="Phobius"/>
    </source>
</evidence>
<evidence type="ECO:0000313" key="2">
    <source>
        <dbReference type="EMBL" id="KKO44940.1"/>
    </source>
</evidence>
<comment type="caution">
    <text evidence="2">The sequence shown here is derived from an EMBL/GenBank/DDBJ whole genome shotgun (WGS) entry which is preliminary data.</text>
</comment>
<dbReference type="OrthoDB" id="5815618at2"/>
<feature type="transmembrane region" description="Helical" evidence="1">
    <location>
        <begin position="6"/>
        <end position="27"/>
    </location>
</feature>
<organism evidence="2 3">
    <name type="scientific">Arsukibacterium ikkense</name>
    <dbReference type="NCBI Taxonomy" id="336831"/>
    <lineage>
        <taxon>Bacteria</taxon>
        <taxon>Pseudomonadati</taxon>
        <taxon>Pseudomonadota</taxon>
        <taxon>Gammaproteobacteria</taxon>
        <taxon>Chromatiales</taxon>
        <taxon>Chromatiaceae</taxon>
        <taxon>Arsukibacterium</taxon>
    </lineage>
</organism>
<sequence length="190" mass="19651">MKKQTGFTLIELVIVIIILGLLAATALPRFLNLEERATTASLEGIAGGFASAIGITRAQWEIDGRPVNTATNLVELSSANTASPYTITVDSRFGYPVGGALASATVATAMSPASCLAAYNSLFQAGSASAATAADQAGYEALTTDLYVDGTGGECRYYLRSALANRPTATTEGRLFTYNAQLGAVAVIIN</sequence>
<dbReference type="RefSeq" id="WP_046558021.1">
    <property type="nucleotide sequence ID" value="NZ_LAHO01000012.1"/>
</dbReference>
<dbReference type="PROSITE" id="PS00409">
    <property type="entry name" value="PROKAR_NTER_METHYL"/>
    <property type="match status" value="1"/>
</dbReference>
<dbReference type="Gene3D" id="3.30.700.10">
    <property type="entry name" value="Glycoprotein, Type 4 Pilin"/>
    <property type="match status" value="1"/>
</dbReference>
<dbReference type="PATRIC" id="fig|336831.14.peg.1704"/>
<dbReference type="InterPro" id="IPR045584">
    <property type="entry name" value="Pilin-like"/>
</dbReference>
<dbReference type="AlphaFoldDB" id="A0A0M2V5L2"/>
<dbReference type="InterPro" id="IPR012902">
    <property type="entry name" value="N_methyl_site"/>
</dbReference>
<dbReference type="NCBIfam" id="TIGR02532">
    <property type="entry name" value="IV_pilin_GFxxxE"/>
    <property type="match status" value="1"/>
</dbReference>
<name>A0A0M2V5L2_9GAMM</name>
<dbReference type="EMBL" id="LAHO01000012">
    <property type="protein sequence ID" value="KKO44940.1"/>
    <property type="molecule type" value="Genomic_DNA"/>
</dbReference>
<dbReference type="Pfam" id="PF07963">
    <property type="entry name" value="N_methyl"/>
    <property type="match status" value="1"/>
</dbReference>
<evidence type="ECO:0000313" key="3">
    <source>
        <dbReference type="Proteomes" id="UP000034228"/>
    </source>
</evidence>
<accession>A0A0M2V5L2</accession>
<reference evidence="2 3" key="1">
    <citation type="submission" date="2015-03" db="EMBL/GenBank/DDBJ databases">
        <title>Draft genome sequences of two protease-producing strains of Arsukibacterium isolated from two cold and alkaline environments.</title>
        <authorList>
            <person name="Lylloff J.E."/>
            <person name="Skov L.B."/>
            <person name="Jepsen M."/>
            <person name="Hallin P.F."/>
            <person name="Sorensen S.J."/>
            <person name="Stougaard P."/>
            <person name="Glaring M.A."/>
        </authorList>
    </citation>
    <scope>NUCLEOTIDE SEQUENCE [LARGE SCALE GENOMIC DNA]</scope>
    <source>
        <strain evidence="2 3">GCM72</strain>
    </source>
</reference>
<dbReference type="SUPFAM" id="SSF54523">
    <property type="entry name" value="Pili subunits"/>
    <property type="match status" value="1"/>
</dbReference>
<evidence type="ECO:0008006" key="4">
    <source>
        <dbReference type="Google" id="ProtNLM"/>
    </source>
</evidence>
<keyword evidence="1" id="KW-0812">Transmembrane</keyword>
<keyword evidence="1" id="KW-0472">Membrane</keyword>
<keyword evidence="3" id="KW-1185">Reference proteome</keyword>